<dbReference type="Proteomes" id="UP001209540">
    <property type="component" value="Unassembled WGS sequence"/>
</dbReference>
<feature type="region of interest" description="Disordered" evidence="1">
    <location>
        <begin position="206"/>
        <end position="247"/>
    </location>
</feature>
<evidence type="ECO:0000313" key="2">
    <source>
        <dbReference type="EMBL" id="KAI9264961.1"/>
    </source>
</evidence>
<dbReference type="GO" id="GO:0034058">
    <property type="term" value="P:endosomal vesicle fusion"/>
    <property type="evidence" value="ECO:0007669"/>
    <property type="project" value="TreeGrafter"/>
</dbReference>
<evidence type="ECO:0000256" key="1">
    <source>
        <dbReference type="SAM" id="MobiDB-lite"/>
    </source>
</evidence>
<dbReference type="EMBL" id="JAIXMP010000011">
    <property type="protein sequence ID" value="KAI9264961.1"/>
    <property type="molecule type" value="Genomic_DNA"/>
</dbReference>
<proteinExistence type="predicted"/>
<sequence>MDHAPNDGAEVFIRSPRAIEMDTEEILEKLERYGNEAARTYLEYLVLTRESDRAEHHTRLACSYVRDVKQALGTVQDGEMQKLVAGFKQSIHPTIIGGHDQTFVAYLGRHQETELIRRRLLLIRLLQRSSLYDPERLFQEISEAGPLNIEMVILYGRMKKHEEALQILIHELEDFVGAETYCVTNGYSTGAVPDILPIQGPVVTPARTSSLNRSTDKSLSKKKKKKATSVADNNKEPKPPFTQEQVSQQLNERRQLFSMLLKTYLAIKERGWWTVD</sequence>
<protein>
    <submittedName>
        <fullName evidence="2">Uncharacterized protein</fullName>
    </submittedName>
</protein>
<keyword evidence="3" id="KW-1185">Reference proteome</keyword>
<name>A0AAD5KBF1_9FUNG</name>
<comment type="caution">
    <text evidence="2">The sequence shown here is derived from an EMBL/GenBank/DDBJ whole genome shotgun (WGS) entry which is preliminary data.</text>
</comment>
<organism evidence="2 3">
    <name type="scientific">Phascolomyces articulosus</name>
    <dbReference type="NCBI Taxonomy" id="60185"/>
    <lineage>
        <taxon>Eukaryota</taxon>
        <taxon>Fungi</taxon>
        <taxon>Fungi incertae sedis</taxon>
        <taxon>Mucoromycota</taxon>
        <taxon>Mucoromycotina</taxon>
        <taxon>Mucoromycetes</taxon>
        <taxon>Mucorales</taxon>
        <taxon>Lichtheimiaceae</taxon>
        <taxon>Phascolomyces</taxon>
    </lineage>
</organism>
<dbReference type="GO" id="GO:0016020">
    <property type="term" value="C:membrane"/>
    <property type="evidence" value="ECO:0007669"/>
    <property type="project" value="TreeGrafter"/>
</dbReference>
<dbReference type="AlphaFoldDB" id="A0AAD5KBF1"/>
<accession>A0AAD5KBF1</accession>
<dbReference type="InterPro" id="IPR032914">
    <property type="entry name" value="Vam6/VPS39/TRAP1"/>
</dbReference>
<evidence type="ECO:0000313" key="3">
    <source>
        <dbReference type="Proteomes" id="UP001209540"/>
    </source>
</evidence>
<reference evidence="2" key="1">
    <citation type="journal article" date="2022" name="IScience">
        <title>Evolution of zygomycete secretomes and the origins of terrestrial fungal ecologies.</title>
        <authorList>
            <person name="Chang Y."/>
            <person name="Wang Y."/>
            <person name="Mondo S."/>
            <person name="Ahrendt S."/>
            <person name="Andreopoulos W."/>
            <person name="Barry K."/>
            <person name="Beard J."/>
            <person name="Benny G.L."/>
            <person name="Blankenship S."/>
            <person name="Bonito G."/>
            <person name="Cuomo C."/>
            <person name="Desiro A."/>
            <person name="Gervers K.A."/>
            <person name="Hundley H."/>
            <person name="Kuo A."/>
            <person name="LaButti K."/>
            <person name="Lang B.F."/>
            <person name="Lipzen A."/>
            <person name="O'Donnell K."/>
            <person name="Pangilinan J."/>
            <person name="Reynolds N."/>
            <person name="Sandor L."/>
            <person name="Smith M.E."/>
            <person name="Tsang A."/>
            <person name="Grigoriev I.V."/>
            <person name="Stajich J.E."/>
            <person name="Spatafora J.W."/>
        </authorList>
    </citation>
    <scope>NUCLEOTIDE SEQUENCE</scope>
    <source>
        <strain evidence="2">RSA 2281</strain>
    </source>
</reference>
<dbReference type="GO" id="GO:0005737">
    <property type="term" value="C:cytoplasm"/>
    <property type="evidence" value="ECO:0007669"/>
    <property type="project" value="TreeGrafter"/>
</dbReference>
<gene>
    <name evidence="2" type="ORF">BDA99DRAFT_546741</name>
</gene>
<dbReference type="GO" id="GO:0006914">
    <property type="term" value="P:autophagy"/>
    <property type="evidence" value="ECO:0007669"/>
    <property type="project" value="TreeGrafter"/>
</dbReference>
<reference evidence="2" key="2">
    <citation type="submission" date="2023-02" db="EMBL/GenBank/DDBJ databases">
        <authorList>
            <consortium name="DOE Joint Genome Institute"/>
            <person name="Mondo S.J."/>
            <person name="Chang Y."/>
            <person name="Wang Y."/>
            <person name="Ahrendt S."/>
            <person name="Andreopoulos W."/>
            <person name="Barry K."/>
            <person name="Beard J."/>
            <person name="Benny G.L."/>
            <person name="Blankenship S."/>
            <person name="Bonito G."/>
            <person name="Cuomo C."/>
            <person name="Desiro A."/>
            <person name="Gervers K.A."/>
            <person name="Hundley H."/>
            <person name="Kuo A."/>
            <person name="LaButti K."/>
            <person name="Lang B.F."/>
            <person name="Lipzen A."/>
            <person name="O'Donnell K."/>
            <person name="Pangilinan J."/>
            <person name="Reynolds N."/>
            <person name="Sandor L."/>
            <person name="Smith M.W."/>
            <person name="Tsang A."/>
            <person name="Grigoriev I.V."/>
            <person name="Stajich J.E."/>
            <person name="Spatafora J.W."/>
        </authorList>
    </citation>
    <scope>NUCLEOTIDE SEQUENCE</scope>
    <source>
        <strain evidence="2">RSA 2281</strain>
    </source>
</reference>
<dbReference type="PANTHER" id="PTHR12894:SF27">
    <property type="entry name" value="TRANSFORMING GROWTH FACTOR-BETA RECEPTOR-ASSOCIATED PROTEIN 1"/>
    <property type="match status" value="1"/>
</dbReference>
<dbReference type="PANTHER" id="PTHR12894">
    <property type="entry name" value="CNH DOMAIN CONTAINING"/>
    <property type="match status" value="1"/>
</dbReference>